<dbReference type="Pfam" id="PF08352">
    <property type="entry name" value="oligo_HPY"/>
    <property type="match status" value="1"/>
</dbReference>
<dbReference type="STRING" id="573413.Spirs_2216"/>
<dbReference type="InterPro" id="IPR003439">
    <property type="entry name" value="ABC_transporter-like_ATP-bd"/>
</dbReference>
<comment type="similarity">
    <text evidence="2">Belongs to the ABC transporter superfamily.</text>
</comment>
<dbReference type="PANTHER" id="PTHR43297">
    <property type="entry name" value="OLIGOPEPTIDE TRANSPORT ATP-BINDING PROTEIN APPD"/>
    <property type="match status" value="1"/>
</dbReference>
<evidence type="ECO:0000256" key="2">
    <source>
        <dbReference type="ARBA" id="ARBA00005417"/>
    </source>
</evidence>
<evidence type="ECO:0000256" key="3">
    <source>
        <dbReference type="ARBA" id="ARBA00022448"/>
    </source>
</evidence>
<accession>E1R705</accession>
<dbReference type="GO" id="GO:0016887">
    <property type="term" value="F:ATP hydrolysis activity"/>
    <property type="evidence" value="ECO:0007669"/>
    <property type="project" value="InterPro"/>
</dbReference>
<organism evidence="9 10">
    <name type="scientific">Sediminispirochaeta smaragdinae (strain DSM 11293 / JCM 15392 / SEBR 4228)</name>
    <name type="common">Spirochaeta smaragdinae</name>
    <dbReference type="NCBI Taxonomy" id="573413"/>
    <lineage>
        <taxon>Bacteria</taxon>
        <taxon>Pseudomonadati</taxon>
        <taxon>Spirochaetota</taxon>
        <taxon>Spirochaetia</taxon>
        <taxon>Spirochaetales</taxon>
        <taxon>Spirochaetaceae</taxon>
        <taxon>Sediminispirochaeta</taxon>
    </lineage>
</organism>
<keyword evidence="4" id="KW-1003">Cell membrane</keyword>
<dbReference type="AlphaFoldDB" id="E1R705"/>
<evidence type="ECO:0000313" key="9">
    <source>
        <dbReference type="EMBL" id="ADK81332.1"/>
    </source>
</evidence>
<reference evidence="9 10" key="1">
    <citation type="journal article" date="2010" name="Stand. Genomic Sci.">
        <title>Complete genome sequence of Spirochaeta smaragdinae type strain (SEBR 4228).</title>
        <authorList>
            <person name="Mavromatis K."/>
            <person name="Yasawong M."/>
            <person name="Chertkov O."/>
            <person name="Lapidus A."/>
            <person name="Lucas S."/>
            <person name="Nolan M."/>
            <person name="Del Rio T.G."/>
            <person name="Tice H."/>
            <person name="Cheng J.F."/>
            <person name="Pitluck S."/>
            <person name="Liolios K."/>
            <person name="Ivanova N."/>
            <person name="Tapia R."/>
            <person name="Han C."/>
            <person name="Bruce D."/>
            <person name="Goodwin L."/>
            <person name="Pati A."/>
            <person name="Chen A."/>
            <person name="Palaniappan K."/>
            <person name="Land M."/>
            <person name="Hauser L."/>
            <person name="Chang Y.J."/>
            <person name="Jeffries C.D."/>
            <person name="Detter J.C."/>
            <person name="Rohde M."/>
            <person name="Brambilla E."/>
            <person name="Spring S."/>
            <person name="Goker M."/>
            <person name="Sikorski J."/>
            <person name="Woyke T."/>
            <person name="Bristow J."/>
            <person name="Eisen J.A."/>
            <person name="Markowitz V."/>
            <person name="Hugenholtz P."/>
            <person name="Klenk H.P."/>
            <person name="Kyrpides N.C."/>
        </authorList>
    </citation>
    <scope>NUCLEOTIDE SEQUENCE [LARGE SCALE GENOMIC DNA]</scope>
    <source>
        <strain evidence="10">DSM 11293 / JCM 15392 / SEBR 4228</strain>
    </source>
</reference>
<comment type="subcellular location">
    <subcellularLocation>
        <location evidence="1">Cell inner membrane</location>
        <topology evidence="1">Peripheral membrane protein</topology>
    </subcellularLocation>
</comment>
<dbReference type="PANTHER" id="PTHR43297:SF2">
    <property type="entry name" value="DIPEPTIDE TRANSPORT ATP-BINDING PROTEIN DPPD"/>
    <property type="match status" value="1"/>
</dbReference>
<evidence type="ECO:0000256" key="4">
    <source>
        <dbReference type="ARBA" id="ARBA00022475"/>
    </source>
</evidence>
<dbReference type="GO" id="GO:0005524">
    <property type="term" value="F:ATP binding"/>
    <property type="evidence" value="ECO:0007669"/>
    <property type="project" value="UniProtKB-KW"/>
</dbReference>
<keyword evidence="10" id="KW-1185">Reference proteome</keyword>
<protein>
    <submittedName>
        <fullName evidence="9">Oligopeptide/dipeptide ABC transporter, ATPase subunit</fullName>
    </submittedName>
</protein>
<name>E1R705_SEDSS</name>
<dbReference type="NCBIfam" id="TIGR01727">
    <property type="entry name" value="oligo_HPY"/>
    <property type="match status" value="1"/>
</dbReference>
<dbReference type="Proteomes" id="UP000002318">
    <property type="component" value="Chromosome"/>
</dbReference>
<dbReference type="GO" id="GO:0005886">
    <property type="term" value="C:plasma membrane"/>
    <property type="evidence" value="ECO:0007669"/>
    <property type="project" value="UniProtKB-SubCell"/>
</dbReference>
<dbReference type="InterPro" id="IPR027417">
    <property type="entry name" value="P-loop_NTPase"/>
</dbReference>
<dbReference type="eggNOG" id="COG0444">
    <property type="taxonomic scope" value="Bacteria"/>
</dbReference>
<sequence>MDKVLEIQDLQVDFVSETRRLHALRGITFHIEKGETLGLVGESGCGKSLTALSVMQLIPTPPGEICGGSIMFRGRNLLEFSEKEMRAVRGNRISMIFQEPMTSLNPVFTVGNQLIEVIHLHMNKTRSEAEELAADMLATVGMSDVRKRLKEYPHELSGGLRQRVMIAMALLCQPEILIADEPTTALDVTIQAQIIDLIENLKMQFGTSVLMITHDLGVIAESCSRVAVMYAGVIIEMANVDELFRNPLHPYTRGLLSSIPSLGKRARLTTIKGMVPDLSDMPKGCAFFPRCEYGCDRCLEERPYLKKSNNHYVACWRPMDE</sequence>
<proteinExistence type="inferred from homology"/>
<dbReference type="FunFam" id="3.40.50.300:FF:000016">
    <property type="entry name" value="Oligopeptide ABC transporter ATP-binding component"/>
    <property type="match status" value="1"/>
</dbReference>
<dbReference type="InterPro" id="IPR003593">
    <property type="entry name" value="AAA+_ATPase"/>
</dbReference>
<evidence type="ECO:0000259" key="8">
    <source>
        <dbReference type="PROSITE" id="PS50893"/>
    </source>
</evidence>
<dbReference type="RefSeq" id="WP_013254795.1">
    <property type="nucleotide sequence ID" value="NC_014364.1"/>
</dbReference>
<dbReference type="CDD" id="cd03257">
    <property type="entry name" value="ABC_NikE_OppD_transporters"/>
    <property type="match status" value="1"/>
</dbReference>
<evidence type="ECO:0000256" key="6">
    <source>
        <dbReference type="ARBA" id="ARBA00022840"/>
    </source>
</evidence>
<dbReference type="Gene3D" id="3.40.50.300">
    <property type="entry name" value="P-loop containing nucleotide triphosphate hydrolases"/>
    <property type="match status" value="1"/>
</dbReference>
<dbReference type="InterPro" id="IPR013563">
    <property type="entry name" value="Oligopep_ABC_C"/>
</dbReference>
<dbReference type="PROSITE" id="PS50893">
    <property type="entry name" value="ABC_TRANSPORTER_2"/>
    <property type="match status" value="1"/>
</dbReference>
<dbReference type="SUPFAM" id="SSF52540">
    <property type="entry name" value="P-loop containing nucleoside triphosphate hydrolases"/>
    <property type="match status" value="1"/>
</dbReference>
<dbReference type="OrthoDB" id="337094at2"/>
<keyword evidence="7" id="KW-0472">Membrane</keyword>
<gene>
    <name evidence="9" type="ordered locus">Spirs_2216</name>
</gene>
<dbReference type="EMBL" id="CP002116">
    <property type="protein sequence ID" value="ADK81332.1"/>
    <property type="molecule type" value="Genomic_DNA"/>
</dbReference>
<feature type="domain" description="ABC transporter" evidence="8">
    <location>
        <begin position="5"/>
        <end position="256"/>
    </location>
</feature>
<dbReference type="KEGG" id="ssm:Spirs_2216"/>
<keyword evidence="6" id="KW-0067">ATP-binding</keyword>
<evidence type="ECO:0000256" key="7">
    <source>
        <dbReference type="ARBA" id="ARBA00023136"/>
    </source>
</evidence>
<dbReference type="SMART" id="SM00382">
    <property type="entry name" value="AAA"/>
    <property type="match status" value="1"/>
</dbReference>
<evidence type="ECO:0000256" key="1">
    <source>
        <dbReference type="ARBA" id="ARBA00004417"/>
    </source>
</evidence>
<dbReference type="Pfam" id="PF00005">
    <property type="entry name" value="ABC_tran"/>
    <property type="match status" value="1"/>
</dbReference>
<evidence type="ECO:0000256" key="5">
    <source>
        <dbReference type="ARBA" id="ARBA00022741"/>
    </source>
</evidence>
<evidence type="ECO:0000313" key="10">
    <source>
        <dbReference type="Proteomes" id="UP000002318"/>
    </source>
</evidence>
<dbReference type="HOGENOM" id="CLU_000604_1_23_12"/>
<dbReference type="GO" id="GO:0015833">
    <property type="term" value="P:peptide transport"/>
    <property type="evidence" value="ECO:0007669"/>
    <property type="project" value="InterPro"/>
</dbReference>
<keyword evidence="5" id="KW-0547">Nucleotide-binding</keyword>
<keyword evidence="3" id="KW-0813">Transport</keyword>
<dbReference type="InterPro" id="IPR050388">
    <property type="entry name" value="ABC_Ni/Peptide_Import"/>
</dbReference>